<dbReference type="PROSITE" id="PS50977">
    <property type="entry name" value="HTH_TETR_2"/>
    <property type="match status" value="1"/>
</dbReference>
<dbReference type="InterPro" id="IPR001647">
    <property type="entry name" value="HTH_TetR"/>
</dbReference>
<dbReference type="Pfam" id="PF00440">
    <property type="entry name" value="TetR_N"/>
    <property type="match status" value="1"/>
</dbReference>
<evidence type="ECO:0000256" key="2">
    <source>
        <dbReference type="PROSITE-ProRule" id="PRU00335"/>
    </source>
</evidence>
<dbReference type="RefSeq" id="WP_051575171.1">
    <property type="nucleotide sequence ID" value="NZ_CP025688.1"/>
</dbReference>
<feature type="domain" description="HTH tetR-type" evidence="3">
    <location>
        <begin position="6"/>
        <end position="66"/>
    </location>
</feature>
<accession>A0ABX5Q403</accession>
<evidence type="ECO:0000313" key="4">
    <source>
        <dbReference type="EMBL" id="QAA21361.1"/>
    </source>
</evidence>
<dbReference type="Proteomes" id="UP000285882">
    <property type="component" value="Chromosome"/>
</dbReference>
<evidence type="ECO:0000256" key="1">
    <source>
        <dbReference type="ARBA" id="ARBA00023125"/>
    </source>
</evidence>
<dbReference type="EMBL" id="CP025688">
    <property type="protein sequence ID" value="QAA21361.1"/>
    <property type="molecule type" value="Genomic_DNA"/>
</dbReference>
<evidence type="ECO:0000259" key="3">
    <source>
        <dbReference type="PROSITE" id="PS50977"/>
    </source>
</evidence>
<sequence length="172" mass="20143">MDLRSERTIKWIEDTFVELTLTEGFSRVTVSEIANKAQINRKTFYAHYLDKYDLAQKLAVQVLKRYKLLLDQRLIGTNIRLNSLIDSFLKKKENVRLLKALFTIHTEEFDFEEEFSKLLVSQLKKHAKVTDPLEIEILVNIAITTGKYYLNSEESFSVDRQTGIIRSIQKLI</sequence>
<feature type="DNA-binding region" description="H-T-H motif" evidence="2">
    <location>
        <begin position="29"/>
        <end position="48"/>
    </location>
</feature>
<gene>
    <name evidence="4" type="ORF">C0674_01220</name>
</gene>
<protein>
    <submittedName>
        <fullName evidence="4">DNA-binding transcriptional repressor AcrR</fullName>
    </submittedName>
</protein>
<reference evidence="4 5" key="1">
    <citation type="submission" date="2018-01" db="EMBL/GenBank/DDBJ databases">
        <title>Complete genome sequencing of Sporolactobacillus terrae DLG3.</title>
        <authorList>
            <person name="Nam Y.-D."/>
            <person name="Kang J."/>
            <person name="Chung W.-H."/>
        </authorList>
    </citation>
    <scope>NUCLEOTIDE SEQUENCE [LARGE SCALE GENOMIC DNA]</scope>
    <source>
        <strain evidence="4 5">DLG3</strain>
    </source>
</reference>
<name>A0ABX5Q403_9BACL</name>
<evidence type="ECO:0000313" key="5">
    <source>
        <dbReference type="Proteomes" id="UP000285882"/>
    </source>
</evidence>
<keyword evidence="1 2" id="KW-0238">DNA-binding</keyword>
<keyword evidence="5" id="KW-1185">Reference proteome</keyword>
<dbReference type="SUPFAM" id="SSF46689">
    <property type="entry name" value="Homeodomain-like"/>
    <property type="match status" value="1"/>
</dbReference>
<organism evidence="4 5">
    <name type="scientific">Sporolactobacillus terrae</name>
    <dbReference type="NCBI Taxonomy" id="269673"/>
    <lineage>
        <taxon>Bacteria</taxon>
        <taxon>Bacillati</taxon>
        <taxon>Bacillota</taxon>
        <taxon>Bacilli</taxon>
        <taxon>Bacillales</taxon>
        <taxon>Sporolactobacillaceae</taxon>
        <taxon>Sporolactobacillus</taxon>
    </lineage>
</organism>
<dbReference type="InterPro" id="IPR050624">
    <property type="entry name" value="HTH-type_Tx_Regulator"/>
</dbReference>
<dbReference type="InterPro" id="IPR009057">
    <property type="entry name" value="Homeodomain-like_sf"/>
</dbReference>
<dbReference type="GO" id="GO:0003677">
    <property type="term" value="F:DNA binding"/>
    <property type="evidence" value="ECO:0007669"/>
    <property type="project" value="UniProtKB-KW"/>
</dbReference>
<dbReference type="PANTHER" id="PTHR43479:SF7">
    <property type="entry name" value="TETR-FAMILY TRANSCRIPTIONAL REGULATOR"/>
    <property type="match status" value="1"/>
</dbReference>
<dbReference type="PANTHER" id="PTHR43479">
    <property type="entry name" value="ACREF/ENVCD OPERON REPRESSOR-RELATED"/>
    <property type="match status" value="1"/>
</dbReference>
<dbReference type="Gene3D" id="1.10.357.10">
    <property type="entry name" value="Tetracycline Repressor, domain 2"/>
    <property type="match status" value="1"/>
</dbReference>
<proteinExistence type="predicted"/>